<reference evidence="1 2" key="1">
    <citation type="journal article" date="2016" name="Nat. Commun.">
        <title>Thousands of microbial genomes shed light on interconnected biogeochemical processes in an aquifer system.</title>
        <authorList>
            <person name="Anantharaman K."/>
            <person name="Brown C.T."/>
            <person name="Hug L.A."/>
            <person name="Sharon I."/>
            <person name="Castelle C.J."/>
            <person name="Probst A.J."/>
            <person name="Thomas B.C."/>
            <person name="Singh A."/>
            <person name="Wilkins M.J."/>
            <person name="Karaoz U."/>
            <person name="Brodie E.L."/>
            <person name="Williams K.H."/>
            <person name="Hubbard S.S."/>
            <person name="Banfield J.F."/>
        </authorList>
    </citation>
    <scope>NUCLEOTIDE SEQUENCE [LARGE SCALE GENOMIC DNA]</scope>
</reference>
<organism evidence="1 2">
    <name type="scientific">candidate division WWE3 bacterium RIFCSPHIGHO2_01_FULL_35_17</name>
    <dbReference type="NCBI Taxonomy" id="1802614"/>
    <lineage>
        <taxon>Bacteria</taxon>
        <taxon>Katanobacteria</taxon>
    </lineage>
</organism>
<evidence type="ECO:0000313" key="1">
    <source>
        <dbReference type="EMBL" id="OGC46677.1"/>
    </source>
</evidence>
<proteinExistence type="predicted"/>
<comment type="caution">
    <text evidence="1">The sequence shown here is derived from an EMBL/GenBank/DDBJ whole genome shotgun (WGS) entry which is preliminary data.</text>
</comment>
<dbReference type="Proteomes" id="UP000176444">
    <property type="component" value="Unassembled WGS sequence"/>
</dbReference>
<dbReference type="EMBL" id="MEUX01000032">
    <property type="protein sequence ID" value="OGC46677.1"/>
    <property type="molecule type" value="Genomic_DNA"/>
</dbReference>
<protein>
    <submittedName>
        <fullName evidence="1">Uncharacterized protein</fullName>
    </submittedName>
</protein>
<name>A0A1F4UNX4_UNCKA</name>
<sequence length="126" mass="14108">MKFTKPNQILLITALLIVPVTVAYLADNYFRNSSKDVISQNIEEKEIGAVAGMSDDKVEDITDKFPLMPGSEIISVDTSNENTYITLESSKSEQEIKDFYKNQTDTNNNKLEISISGNIIKITLKD</sequence>
<gene>
    <name evidence="1" type="ORF">A2713_02250</name>
</gene>
<accession>A0A1F4UNX4</accession>
<evidence type="ECO:0000313" key="2">
    <source>
        <dbReference type="Proteomes" id="UP000176444"/>
    </source>
</evidence>
<dbReference type="AlphaFoldDB" id="A0A1F4UNX4"/>